<evidence type="ECO:0000313" key="2">
    <source>
        <dbReference type="Proteomes" id="UP000183255"/>
    </source>
</evidence>
<reference evidence="1 2" key="1">
    <citation type="submission" date="2016-10" db="EMBL/GenBank/DDBJ databases">
        <authorList>
            <person name="de Groot N.N."/>
        </authorList>
    </citation>
    <scope>NUCLEOTIDE SEQUENCE [LARGE SCALE GENOMIC DNA]</scope>
    <source>
        <strain evidence="1 2">CGMCC 1.5058</strain>
    </source>
</reference>
<accession>A0A1G8PEI6</accession>
<dbReference type="PROSITE" id="PS51257">
    <property type="entry name" value="PROKAR_LIPOPROTEIN"/>
    <property type="match status" value="1"/>
</dbReference>
<proteinExistence type="predicted"/>
<name>A0A1G8PEI6_9CLOT</name>
<dbReference type="AlphaFoldDB" id="A0A1G8PEI6"/>
<sequence>MKKFTILLISILLGIFIIGCDQKKEVPENEDPNDSSVQWDRRPAILVDRELYLSTGEILSIEVDESSIRTVSSVTSSHLMPTKEGEINFPFPEAKYAKMTVETDYVVVMVEEKWEKFLREKDLKP</sequence>
<dbReference type="Proteomes" id="UP000183255">
    <property type="component" value="Unassembled WGS sequence"/>
</dbReference>
<dbReference type="EMBL" id="FNDZ01000005">
    <property type="protein sequence ID" value="SDI90914.1"/>
    <property type="molecule type" value="Genomic_DNA"/>
</dbReference>
<evidence type="ECO:0000313" key="1">
    <source>
        <dbReference type="EMBL" id="SDI90914.1"/>
    </source>
</evidence>
<protein>
    <submittedName>
        <fullName evidence="1">Uncharacterized protein</fullName>
    </submittedName>
</protein>
<gene>
    <name evidence="1" type="ORF">SAMN05421804_10580</name>
</gene>
<dbReference type="RefSeq" id="WP_031576576.1">
    <property type="nucleotide sequence ID" value="NZ_DAMAXS010000045.1"/>
</dbReference>
<organism evidence="1 2">
    <name type="scientific">Proteiniclasticum ruminis</name>
    <dbReference type="NCBI Taxonomy" id="398199"/>
    <lineage>
        <taxon>Bacteria</taxon>
        <taxon>Bacillati</taxon>
        <taxon>Bacillota</taxon>
        <taxon>Clostridia</taxon>
        <taxon>Eubacteriales</taxon>
        <taxon>Clostridiaceae</taxon>
        <taxon>Proteiniclasticum</taxon>
    </lineage>
</organism>